<feature type="compositionally biased region" description="Basic and acidic residues" evidence="10">
    <location>
        <begin position="140"/>
        <end position="151"/>
    </location>
</feature>
<evidence type="ECO:0000256" key="9">
    <source>
        <dbReference type="ARBA" id="ARBA00048017"/>
    </source>
</evidence>
<comment type="caution">
    <text evidence="12">The sequence shown here is derived from an EMBL/GenBank/DDBJ whole genome shotgun (WGS) entry which is preliminary data.</text>
</comment>
<evidence type="ECO:0000256" key="8">
    <source>
        <dbReference type="ARBA" id="ARBA00023242"/>
    </source>
</evidence>
<dbReference type="Pfam" id="PF08214">
    <property type="entry name" value="HAT_KAT11"/>
    <property type="match status" value="1"/>
</dbReference>
<evidence type="ECO:0000256" key="4">
    <source>
        <dbReference type="ARBA" id="ARBA00022679"/>
    </source>
</evidence>
<accession>A0ABP1RFY9</accession>
<comment type="subcellular location">
    <subcellularLocation>
        <location evidence="2">Nucleus</location>
    </subcellularLocation>
</comment>
<name>A0ABP1RFY9_9HEXA</name>
<dbReference type="PROSITE" id="PS51727">
    <property type="entry name" value="CBP_P300_HAT"/>
    <property type="match status" value="1"/>
</dbReference>
<evidence type="ECO:0000313" key="13">
    <source>
        <dbReference type="Proteomes" id="UP001642540"/>
    </source>
</evidence>
<dbReference type="SMART" id="SM01250">
    <property type="entry name" value="KAT11"/>
    <property type="match status" value="1"/>
</dbReference>
<evidence type="ECO:0000256" key="5">
    <source>
        <dbReference type="ARBA" id="ARBA00022853"/>
    </source>
</evidence>
<evidence type="ECO:0000256" key="7">
    <source>
        <dbReference type="ARBA" id="ARBA00023163"/>
    </source>
</evidence>
<reference evidence="12 13" key="1">
    <citation type="submission" date="2024-08" db="EMBL/GenBank/DDBJ databases">
        <authorList>
            <person name="Cucini C."/>
            <person name="Frati F."/>
        </authorList>
    </citation>
    <scope>NUCLEOTIDE SEQUENCE [LARGE SCALE GENOMIC DNA]</scope>
</reference>
<feature type="domain" description="CBP/p300-type HAT" evidence="11">
    <location>
        <begin position="295"/>
        <end position="614"/>
    </location>
</feature>
<feature type="compositionally biased region" description="Polar residues" evidence="10">
    <location>
        <begin position="125"/>
        <end position="137"/>
    </location>
</feature>
<evidence type="ECO:0000259" key="11">
    <source>
        <dbReference type="PROSITE" id="PS51727"/>
    </source>
</evidence>
<dbReference type="InterPro" id="IPR013083">
    <property type="entry name" value="Znf_RING/FYVE/PHD"/>
</dbReference>
<evidence type="ECO:0000256" key="1">
    <source>
        <dbReference type="ARBA" id="ARBA00002581"/>
    </source>
</evidence>
<keyword evidence="8" id="KW-0539">Nucleus</keyword>
<dbReference type="PANTHER" id="PTHR13808:SF1">
    <property type="entry name" value="HISTONE ACETYLTRANSFERASE"/>
    <property type="match status" value="1"/>
</dbReference>
<dbReference type="SUPFAM" id="SSF57903">
    <property type="entry name" value="FYVE/PHD zinc finger"/>
    <property type="match status" value="1"/>
</dbReference>
<feature type="compositionally biased region" description="Basic and acidic residues" evidence="10">
    <location>
        <begin position="84"/>
        <end position="98"/>
    </location>
</feature>
<dbReference type="Proteomes" id="UP001642540">
    <property type="component" value="Unassembled WGS sequence"/>
</dbReference>
<dbReference type="InterPro" id="IPR011011">
    <property type="entry name" value="Znf_FYVE_PHD"/>
</dbReference>
<evidence type="ECO:0000256" key="2">
    <source>
        <dbReference type="ARBA" id="ARBA00004123"/>
    </source>
</evidence>
<evidence type="ECO:0000256" key="6">
    <source>
        <dbReference type="ARBA" id="ARBA00023015"/>
    </source>
</evidence>
<dbReference type="InterPro" id="IPR031162">
    <property type="entry name" value="CBP_P300_HAT"/>
</dbReference>
<keyword evidence="6" id="KW-0805">Transcription regulation</keyword>
<organism evidence="12 13">
    <name type="scientific">Orchesella dallaii</name>
    <dbReference type="NCBI Taxonomy" id="48710"/>
    <lineage>
        <taxon>Eukaryota</taxon>
        <taxon>Metazoa</taxon>
        <taxon>Ecdysozoa</taxon>
        <taxon>Arthropoda</taxon>
        <taxon>Hexapoda</taxon>
        <taxon>Collembola</taxon>
        <taxon>Entomobryomorpha</taxon>
        <taxon>Entomobryoidea</taxon>
        <taxon>Orchesellidae</taxon>
        <taxon>Orchesellinae</taxon>
        <taxon>Orchesella</taxon>
    </lineage>
</organism>
<protein>
    <recommendedName>
        <fullName evidence="3">histone acetyltransferase</fullName>
        <ecNumber evidence="3">2.3.1.48</ecNumber>
    </recommendedName>
</protein>
<sequence length="756" mass="86679">MTSVSDEHERALKKPRLQCDTDENSSTGSLFEPFASDSRNSELEDMEYWRRGLQPSTIEDPNDSGRVELDPSNNDSGLEQSPPPEDHYGTSESGDHGDSGSVELDPSNHDSGLEQSPPPADHYGTSESGDKGQNNEIDYTDSRSSNDKINENDGCKRCTGSESCLIAPFVECHFCHRSIGEGETYWLYQGWVICDVSCFADGEDPVTLETGSEDANVGSKSMYVYVSKSEFESAVNFANEPAPIIQCEYCRTRFHRICINYPKTDLSPAFLDSEFACEECEEKRKFPRGVSLPKVISAKSIRETYLSKYMEKRVNHLVPEMPKVLVRVVANVPKKYKIDNRVLDYMNKQSVEFSYMEKTICCFQSNTLGNYHMIFVLYVQEYDTDCPLPNRNCIYIAVLDSVRLFVPLDKRTSIFQAVMITYLDFMRKRGFENAFLWCCPPRGPGLDYVFYRKPNDQQVITAPLLINWYKCLFKIAKNVKVLAKSSTLMEWVLTKGRGMKEFKEKFPFFPDDYWPDAIAKLIDEWNAKNHPPGWLFKEIKSQLRTNQNSFYALTLNTSPKNTFPMSDVVIPSLLAVNREMVVKFFRNNNLEFQDIRKATFSTLTFLLEVAFESMSVICNQCTKGITKGYACLDCECYRCMECCGCKHAASRKRDIRIAITIPNLFKKEYKWKEFKAKLLKYFFPTDIQNPIPVNIFTSNFTVLVKHCSRCGMENCWKCKIVFITVTRNVKLPISDYTFQHIKQEDLDVLGDAFSGE</sequence>
<comment type="function">
    <text evidence="1">Acetyltransferase enzyme. Acetylates histones, giving a specific tag for transcriptional activation.</text>
</comment>
<keyword evidence="5" id="KW-0156">Chromatin regulator</keyword>
<dbReference type="InterPro" id="IPR013178">
    <property type="entry name" value="Histone_AcTrfase_Rtt109/CBP"/>
</dbReference>
<proteinExistence type="predicted"/>
<keyword evidence="13" id="KW-1185">Reference proteome</keyword>
<keyword evidence="7" id="KW-0804">Transcription</keyword>
<dbReference type="Gene3D" id="3.30.40.10">
    <property type="entry name" value="Zinc/RING finger domain, C3HC4 (zinc finger)"/>
    <property type="match status" value="1"/>
</dbReference>
<comment type="catalytic activity">
    <reaction evidence="9">
        <text>L-lysyl-[protein] + acetyl-CoA = N(6)-acetyl-L-lysyl-[protein] + CoA + H(+)</text>
        <dbReference type="Rhea" id="RHEA:45948"/>
        <dbReference type="Rhea" id="RHEA-COMP:9752"/>
        <dbReference type="Rhea" id="RHEA-COMP:10731"/>
        <dbReference type="ChEBI" id="CHEBI:15378"/>
        <dbReference type="ChEBI" id="CHEBI:29969"/>
        <dbReference type="ChEBI" id="CHEBI:57287"/>
        <dbReference type="ChEBI" id="CHEBI:57288"/>
        <dbReference type="ChEBI" id="CHEBI:61930"/>
        <dbReference type="EC" id="2.3.1.48"/>
    </reaction>
</comment>
<feature type="compositionally biased region" description="Basic and acidic residues" evidence="10">
    <location>
        <begin position="1"/>
        <end position="12"/>
    </location>
</feature>
<keyword evidence="4" id="KW-0808">Transferase</keyword>
<gene>
    <name evidence="12" type="ORF">ODALV1_LOCUS21765</name>
</gene>
<dbReference type="EC" id="2.3.1.48" evidence="3"/>
<evidence type="ECO:0000313" key="12">
    <source>
        <dbReference type="EMBL" id="CAL8127287.1"/>
    </source>
</evidence>
<dbReference type="EMBL" id="CAXLJM020000072">
    <property type="protein sequence ID" value="CAL8127287.1"/>
    <property type="molecule type" value="Genomic_DNA"/>
</dbReference>
<feature type="region of interest" description="Disordered" evidence="10">
    <location>
        <begin position="1"/>
        <end position="151"/>
    </location>
</feature>
<feature type="compositionally biased region" description="Basic and acidic residues" evidence="10">
    <location>
        <begin position="39"/>
        <end position="50"/>
    </location>
</feature>
<evidence type="ECO:0000256" key="10">
    <source>
        <dbReference type="SAM" id="MobiDB-lite"/>
    </source>
</evidence>
<evidence type="ECO:0000256" key="3">
    <source>
        <dbReference type="ARBA" id="ARBA00013184"/>
    </source>
</evidence>
<dbReference type="PANTHER" id="PTHR13808">
    <property type="entry name" value="CBP/P300-RELATED"/>
    <property type="match status" value="1"/>
</dbReference>